<dbReference type="SMART" id="SM00248">
    <property type="entry name" value="ANK"/>
    <property type="match status" value="2"/>
</dbReference>
<protein>
    <submittedName>
        <fullName evidence="4">Uncharacterized protein</fullName>
    </submittedName>
</protein>
<evidence type="ECO:0000313" key="4">
    <source>
        <dbReference type="EMBL" id="SIT31508.1"/>
    </source>
</evidence>
<keyword evidence="5" id="KW-1185">Reference proteome</keyword>
<evidence type="ECO:0000256" key="1">
    <source>
        <dbReference type="ARBA" id="ARBA00022737"/>
    </source>
</evidence>
<dbReference type="AlphaFoldDB" id="A0A1N7R8N8"/>
<name>A0A1N7R8N8_9BACT</name>
<dbReference type="EMBL" id="FTOR01000010">
    <property type="protein sequence ID" value="SIT31508.1"/>
    <property type="molecule type" value="Genomic_DNA"/>
</dbReference>
<dbReference type="Proteomes" id="UP000186917">
    <property type="component" value="Unassembled WGS sequence"/>
</dbReference>
<reference evidence="5" key="1">
    <citation type="submission" date="2017-01" db="EMBL/GenBank/DDBJ databases">
        <authorList>
            <person name="Varghese N."/>
            <person name="Submissions S."/>
        </authorList>
    </citation>
    <scope>NUCLEOTIDE SEQUENCE [LARGE SCALE GENOMIC DNA]</scope>
    <source>
        <strain evidence="5">DSM 21054</strain>
    </source>
</reference>
<keyword evidence="1" id="KW-0677">Repeat</keyword>
<feature type="repeat" description="ANK" evidence="3">
    <location>
        <begin position="54"/>
        <end position="86"/>
    </location>
</feature>
<keyword evidence="2 3" id="KW-0040">ANK repeat</keyword>
<dbReference type="STRING" id="477680.SAMN05421788_110203"/>
<dbReference type="OrthoDB" id="5622506at2"/>
<dbReference type="Gene3D" id="1.25.40.20">
    <property type="entry name" value="Ankyrin repeat-containing domain"/>
    <property type="match status" value="2"/>
</dbReference>
<evidence type="ECO:0000256" key="2">
    <source>
        <dbReference type="ARBA" id="ARBA00023043"/>
    </source>
</evidence>
<proteinExistence type="predicted"/>
<dbReference type="PROSITE" id="PS50088">
    <property type="entry name" value="ANK_REPEAT"/>
    <property type="match status" value="2"/>
</dbReference>
<dbReference type="Pfam" id="PF12796">
    <property type="entry name" value="Ank_2"/>
    <property type="match status" value="1"/>
</dbReference>
<accession>A0A1N7R8N8</accession>
<organism evidence="4 5">
    <name type="scientific">Filimonas lacunae</name>
    <dbReference type="NCBI Taxonomy" id="477680"/>
    <lineage>
        <taxon>Bacteria</taxon>
        <taxon>Pseudomonadati</taxon>
        <taxon>Bacteroidota</taxon>
        <taxon>Chitinophagia</taxon>
        <taxon>Chitinophagales</taxon>
        <taxon>Chitinophagaceae</taxon>
        <taxon>Filimonas</taxon>
    </lineage>
</organism>
<dbReference type="PANTHER" id="PTHR24171:SF8">
    <property type="entry name" value="BRCA1-ASSOCIATED RING DOMAIN PROTEIN 1"/>
    <property type="match status" value="1"/>
</dbReference>
<gene>
    <name evidence="4" type="ORF">SAMN05421788_110203</name>
</gene>
<feature type="repeat" description="ANK" evidence="3">
    <location>
        <begin position="87"/>
        <end position="119"/>
    </location>
</feature>
<dbReference type="InterPro" id="IPR036770">
    <property type="entry name" value="Ankyrin_rpt-contain_sf"/>
</dbReference>
<dbReference type="InterPro" id="IPR002110">
    <property type="entry name" value="Ankyrin_rpt"/>
</dbReference>
<dbReference type="PANTHER" id="PTHR24171">
    <property type="entry name" value="ANKYRIN REPEAT DOMAIN-CONTAINING PROTEIN 39-RELATED"/>
    <property type="match status" value="1"/>
</dbReference>
<dbReference type="GO" id="GO:0004842">
    <property type="term" value="F:ubiquitin-protein transferase activity"/>
    <property type="evidence" value="ECO:0007669"/>
    <property type="project" value="TreeGrafter"/>
</dbReference>
<dbReference type="GO" id="GO:0085020">
    <property type="term" value="P:protein K6-linked ubiquitination"/>
    <property type="evidence" value="ECO:0007669"/>
    <property type="project" value="TreeGrafter"/>
</dbReference>
<dbReference type="SUPFAM" id="SSF48403">
    <property type="entry name" value="Ankyrin repeat"/>
    <property type="match status" value="1"/>
</dbReference>
<sequence>MKTTIFTTLFIILVSVSGFSQKHLGVFDAVKLNDSTTLAMCLNSGLKTNTANATGNTLLMEASKNGSYAVAKLLLAHGAKVNAQNELGNTALMEATLRGDAQMTALLLHAGANASIINSVGETAFTIAEGFDQTAIAKLLTAGNQNTKEGYAKLR</sequence>
<dbReference type="PROSITE" id="PS50297">
    <property type="entry name" value="ANK_REP_REGION"/>
    <property type="match status" value="2"/>
</dbReference>
<evidence type="ECO:0000256" key="3">
    <source>
        <dbReference type="PROSITE-ProRule" id="PRU00023"/>
    </source>
</evidence>
<dbReference type="RefSeq" id="WP_076381777.1">
    <property type="nucleotide sequence ID" value="NZ_AP017422.1"/>
</dbReference>
<evidence type="ECO:0000313" key="5">
    <source>
        <dbReference type="Proteomes" id="UP000186917"/>
    </source>
</evidence>